<gene>
    <name evidence="7" type="ORF">B5G17_03945</name>
</gene>
<comment type="caution">
    <text evidence="7">The sequence shown here is derived from an EMBL/GenBank/DDBJ whole genome shotgun (WGS) entry which is preliminary data.</text>
</comment>
<evidence type="ECO:0008006" key="9">
    <source>
        <dbReference type="Google" id="ProtNLM"/>
    </source>
</evidence>
<feature type="transmembrane region" description="Helical" evidence="6">
    <location>
        <begin position="104"/>
        <end position="125"/>
    </location>
</feature>
<protein>
    <recommendedName>
        <fullName evidence="9">Lipopolysaccharide biosynthesis protein</fullName>
    </recommendedName>
</protein>
<feature type="transmembrane region" description="Helical" evidence="6">
    <location>
        <begin position="358"/>
        <end position="377"/>
    </location>
</feature>
<proteinExistence type="predicted"/>
<dbReference type="InterPro" id="IPR050833">
    <property type="entry name" value="Poly_Biosynth_Transport"/>
</dbReference>
<feature type="transmembrane region" description="Helical" evidence="6">
    <location>
        <begin position="318"/>
        <end position="338"/>
    </location>
</feature>
<feature type="transmembrane region" description="Helical" evidence="6">
    <location>
        <begin position="140"/>
        <end position="160"/>
    </location>
</feature>
<evidence type="ECO:0000313" key="8">
    <source>
        <dbReference type="Proteomes" id="UP000196329"/>
    </source>
</evidence>
<keyword evidence="5 6" id="KW-0472">Membrane</keyword>
<keyword evidence="4 6" id="KW-1133">Transmembrane helix</keyword>
<dbReference type="EMBL" id="NFHS01000002">
    <property type="protein sequence ID" value="OUN56094.1"/>
    <property type="molecule type" value="Genomic_DNA"/>
</dbReference>
<feature type="transmembrane region" description="Helical" evidence="6">
    <location>
        <begin position="28"/>
        <end position="50"/>
    </location>
</feature>
<evidence type="ECO:0000256" key="5">
    <source>
        <dbReference type="ARBA" id="ARBA00023136"/>
    </source>
</evidence>
<feature type="transmembrane region" description="Helical" evidence="6">
    <location>
        <begin position="261"/>
        <end position="281"/>
    </location>
</feature>
<keyword evidence="3 6" id="KW-0812">Transmembrane</keyword>
<feature type="transmembrane region" description="Helical" evidence="6">
    <location>
        <begin position="56"/>
        <end position="83"/>
    </location>
</feature>
<evidence type="ECO:0000313" key="7">
    <source>
        <dbReference type="EMBL" id="OUN56094.1"/>
    </source>
</evidence>
<evidence type="ECO:0000256" key="6">
    <source>
        <dbReference type="SAM" id="Phobius"/>
    </source>
</evidence>
<evidence type="ECO:0000256" key="3">
    <source>
        <dbReference type="ARBA" id="ARBA00022692"/>
    </source>
</evidence>
<feature type="transmembrane region" description="Helical" evidence="6">
    <location>
        <begin position="452"/>
        <end position="472"/>
    </location>
</feature>
<feature type="transmembrane region" description="Helical" evidence="6">
    <location>
        <begin position="478"/>
        <end position="501"/>
    </location>
</feature>
<sequence>MTTNQIKAGVKEAVNTEKKRIAQNTLYLYLRMLFNLVVGLYSSRIILNVLGVSDYGLYNVVGGVVVLFSFLTGALGGATSRYITFHVGKKNTDELIKVFGNLKTLHVLLALVIFALAETIGLWFLNTQLNIPAGREEASFWVYQCAVLSAVIGILSLPYYSDLIAHERLGLYAVFTTIETILKLVIVIVLPYIQYDSLIVYSFLFLLITTITRILFLTYSRAKFIEARSKPLFDKKLLHEISLFAIWTLVGHFAVMGTTQGLNILLNLFFGTVVNAARGVAVQVQGVIMQFCYNFQMALNPQLTKSYADGDLANMRRLLVISSKFSFYLLLLLTLPIVLETDTVLNLWLKNVPQHTVWFVRLILLQSLMLALSNPLSISIQATGKIKKIKIYEGLCQILTLPISYLVLKFSNYPPEIVFIISCLVEIFTQIVRVKMILPIISIKVSNYEEEVIMPVFKVLFVASLLPLLFSIYKDSTILNSCISILLSATSVCLCSYCLGLSHNERLYMNRIIATKLNLSRVINKIKS</sequence>
<dbReference type="AlphaFoldDB" id="A0A1Y3V4U6"/>
<accession>A0A1Y3V4U6</accession>
<name>A0A1Y3V4U6_BACUN</name>
<dbReference type="PANTHER" id="PTHR30250">
    <property type="entry name" value="PST FAMILY PREDICTED COLANIC ACID TRANSPORTER"/>
    <property type="match status" value="1"/>
</dbReference>
<dbReference type="PANTHER" id="PTHR30250:SF26">
    <property type="entry name" value="PSMA PROTEIN"/>
    <property type="match status" value="1"/>
</dbReference>
<evidence type="ECO:0000256" key="2">
    <source>
        <dbReference type="ARBA" id="ARBA00022475"/>
    </source>
</evidence>
<organism evidence="7 8">
    <name type="scientific">Bacteroides uniformis</name>
    <dbReference type="NCBI Taxonomy" id="820"/>
    <lineage>
        <taxon>Bacteria</taxon>
        <taxon>Pseudomonadati</taxon>
        <taxon>Bacteroidota</taxon>
        <taxon>Bacteroidia</taxon>
        <taxon>Bacteroidales</taxon>
        <taxon>Bacteroidaceae</taxon>
        <taxon>Bacteroides</taxon>
    </lineage>
</organism>
<feature type="transmembrane region" description="Helical" evidence="6">
    <location>
        <begin position="237"/>
        <end position="255"/>
    </location>
</feature>
<comment type="subcellular location">
    <subcellularLocation>
        <location evidence="1">Cell membrane</location>
        <topology evidence="1">Multi-pass membrane protein</topology>
    </subcellularLocation>
</comment>
<feature type="transmembrane region" description="Helical" evidence="6">
    <location>
        <begin position="199"/>
        <end position="216"/>
    </location>
</feature>
<keyword evidence="2" id="KW-1003">Cell membrane</keyword>
<reference evidence="8" key="1">
    <citation type="submission" date="2017-04" db="EMBL/GenBank/DDBJ databases">
        <title>Function of individual gut microbiota members based on whole genome sequencing of pure cultures obtained from chicken caecum.</title>
        <authorList>
            <person name="Medvecky M."/>
            <person name="Cejkova D."/>
            <person name="Polansky O."/>
            <person name="Karasova D."/>
            <person name="Kubasova T."/>
            <person name="Cizek A."/>
            <person name="Rychlik I."/>
        </authorList>
    </citation>
    <scope>NUCLEOTIDE SEQUENCE [LARGE SCALE GENOMIC DNA]</scope>
    <source>
        <strain evidence="8">An67</strain>
    </source>
</reference>
<evidence type="ECO:0000256" key="1">
    <source>
        <dbReference type="ARBA" id="ARBA00004651"/>
    </source>
</evidence>
<feature type="transmembrane region" description="Helical" evidence="6">
    <location>
        <begin position="172"/>
        <end position="193"/>
    </location>
</feature>
<dbReference type="RefSeq" id="WP_087332146.1">
    <property type="nucleotide sequence ID" value="NZ_NFHS01000002.1"/>
</dbReference>
<dbReference type="GO" id="GO:0005886">
    <property type="term" value="C:plasma membrane"/>
    <property type="evidence" value="ECO:0007669"/>
    <property type="project" value="UniProtKB-SubCell"/>
</dbReference>
<dbReference type="Proteomes" id="UP000196329">
    <property type="component" value="Unassembled WGS sequence"/>
</dbReference>
<evidence type="ECO:0000256" key="4">
    <source>
        <dbReference type="ARBA" id="ARBA00022989"/>
    </source>
</evidence>